<evidence type="ECO:0000313" key="2">
    <source>
        <dbReference type="Proteomes" id="UP000576225"/>
    </source>
</evidence>
<comment type="caution">
    <text evidence="1">The sequence shown here is derived from an EMBL/GenBank/DDBJ whole genome shotgun (WGS) entry which is preliminary data.</text>
</comment>
<protein>
    <submittedName>
        <fullName evidence="1">DUF2924 domain-containing protein</fullName>
    </submittedName>
</protein>
<dbReference type="Pfam" id="PF11149">
    <property type="entry name" value="DUF2924"/>
    <property type="match status" value="1"/>
</dbReference>
<organism evidence="1 2">
    <name type="scientific">Victivallis vadensis</name>
    <dbReference type="NCBI Taxonomy" id="172901"/>
    <lineage>
        <taxon>Bacteria</taxon>
        <taxon>Pseudomonadati</taxon>
        <taxon>Lentisphaerota</taxon>
        <taxon>Lentisphaeria</taxon>
        <taxon>Victivallales</taxon>
        <taxon>Victivallaceae</taxon>
        <taxon>Victivallis</taxon>
    </lineage>
</organism>
<dbReference type="AlphaFoldDB" id="A0A848B3P0"/>
<dbReference type="Proteomes" id="UP000576225">
    <property type="component" value="Unassembled WGS sequence"/>
</dbReference>
<gene>
    <name evidence="1" type="ORF">HF882_22720</name>
</gene>
<sequence length="122" mass="14207">MEELIEKWKMLFHKDPPQYGEVFMRRRLAHRIQELAYGGLSDEAVRKINSINGPVFRTHTGLRIGTVIVKTWHDTKYEVRVCKEGFEWQGQIYSSLSAVARMITGTNRNGFTFFGIKDKLND</sequence>
<dbReference type="EMBL" id="JABAEW010000118">
    <property type="protein sequence ID" value="NMD89403.1"/>
    <property type="molecule type" value="Genomic_DNA"/>
</dbReference>
<name>A0A848B3P0_9BACT</name>
<proteinExistence type="predicted"/>
<reference evidence="1 2" key="1">
    <citation type="submission" date="2020-04" db="EMBL/GenBank/DDBJ databases">
        <authorList>
            <person name="Hitch T.C.A."/>
            <person name="Wylensek D."/>
            <person name="Clavel T."/>
        </authorList>
    </citation>
    <scope>NUCLEOTIDE SEQUENCE [LARGE SCALE GENOMIC DNA]</scope>
    <source>
        <strain evidence="1 2">COR2-253-APC-1A</strain>
    </source>
</reference>
<evidence type="ECO:0000313" key="1">
    <source>
        <dbReference type="EMBL" id="NMD89403.1"/>
    </source>
</evidence>
<dbReference type="InterPro" id="IPR021322">
    <property type="entry name" value="DUF2924"/>
</dbReference>
<accession>A0A848B3P0</accession>